<evidence type="ECO:0000256" key="1">
    <source>
        <dbReference type="ARBA" id="ARBA00001947"/>
    </source>
</evidence>
<keyword evidence="4" id="KW-0560">Oxidoreductase</keyword>
<evidence type="ECO:0000256" key="5">
    <source>
        <dbReference type="RuleBase" id="RU361277"/>
    </source>
</evidence>
<dbReference type="GO" id="GO:0008270">
    <property type="term" value="F:zinc ion binding"/>
    <property type="evidence" value="ECO:0007669"/>
    <property type="project" value="InterPro"/>
</dbReference>
<dbReference type="STRING" id="1927124.BST13_06105"/>
<dbReference type="Proteomes" id="UP000192448">
    <property type="component" value="Unassembled WGS sequence"/>
</dbReference>
<comment type="similarity">
    <text evidence="5">Belongs to the zinc-containing alcohol dehydrogenase family.</text>
</comment>
<evidence type="ECO:0000256" key="3">
    <source>
        <dbReference type="ARBA" id="ARBA00022833"/>
    </source>
</evidence>
<dbReference type="InterPro" id="IPR002328">
    <property type="entry name" value="ADH_Zn_CS"/>
</dbReference>
<keyword evidence="3 5" id="KW-0862">Zinc</keyword>
<dbReference type="OrthoDB" id="3567264at2"/>
<dbReference type="InterPro" id="IPR013154">
    <property type="entry name" value="ADH-like_N"/>
</dbReference>
<evidence type="ECO:0000313" key="8">
    <source>
        <dbReference type="Proteomes" id="UP000192448"/>
    </source>
</evidence>
<dbReference type="Gene3D" id="3.90.180.10">
    <property type="entry name" value="Medium-chain alcohol dehydrogenases, catalytic domain"/>
    <property type="match status" value="1"/>
</dbReference>
<dbReference type="Pfam" id="PF08240">
    <property type="entry name" value="ADH_N"/>
    <property type="match status" value="1"/>
</dbReference>
<evidence type="ECO:0000259" key="6">
    <source>
        <dbReference type="SMART" id="SM00829"/>
    </source>
</evidence>
<gene>
    <name evidence="7" type="ORF">BST13_06105</name>
</gene>
<dbReference type="SMART" id="SM00829">
    <property type="entry name" value="PKS_ER"/>
    <property type="match status" value="1"/>
</dbReference>
<dbReference type="Pfam" id="PF00107">
    <property type="entry name" value="ADH_zinc_N"/>
    <property type="match status" value="1"/>
</dbReference>
<evidence type="ECO:0000313" key="7">
    <source>
        <dbReference type="EMBL" id="ORA38163.1"/>
    </source>
</evidence>
<dbReference type="InterPro" id="IPR050129">
    <property type="entry name" value="Zn_alcohol_dh"/>
</dbReference>
<accession>A0A1X0B7A5</accession>
<dbReference type="InterPro" id="IPR036291">
    <property type="entry name" value="NAD(P)-bd_dom_sf"/>
</dbReference>
<reference evidence="7 8" key="1">
    <citation type="submission" date="2017-02" db="EMBL/GenBank/DDBJ databases">
        <title>The new phylogeny of genus Mycobacterium.</title>
        <authorList>
            <person name="Tortoli E."/>
            <person name="Trovato A."/>
            <person name="Cirillo D.M."/>
        </authorList>
    </citation>
    <scope>NUCLEOTIDE SEQUENCE [LARGE SCALE GENOMIC DNA]</scope>
    <source>
        <strain evidence="7 8">RW6</strain>
    </source>
</reference>
<sequence length="353" mass="37147">MRAYQVVEFNAPIVCTEVPNPVPSGTEVVVDVVTCGLCHSDLHFHEGHVNLGGDAKLPAGMLGINTPTSLGHEIYGRIAAFGPDSGYSQADIGRPVVVYPWIGCGQCSACLSDRDNECPTPHSIGMQRPGGHAEKVVVRDSKYLAPADGLTDDYAGILACGGLTAYAALAKLPRRDGWIGIIGAGGVGTMALSIEKALSDSKIAILDISDAKLRAAVDNFGADMALNSLEEGLSERLVQETGGFIGIIDFVGAQQTLELGLSLLRNGGTYVGVGLFGAMIQLPVAVLASKQLSLKGSYCGSLAEFRELVEHARNGRIKPIPTTVVPIDTINQGFEELRAGKIDGRLIHRHAHA</sequence>
<protein>
    <recommendedName>
        <fullName evidence="6">Enoyl reductase (ER) domain-containing protein</fullName>
    </recommendedName>
</protein>
<dbReference type="PANTHER" id="PTHR43401:SF4">
    <property type="entry name" value="D-ARABINOSE 1-DEHYDROGENASE (NADP(+))"/>
    <property type="match status" value="1"/>
</dbReference>
<feature type="domain" description="Enoyl reductase (ER)" evidence="6">
    <location>
        <begin position="2"/>
        <end position="348"/>
    </location>
</feature>
<dbReference type="InterPro" id="IPR013149">
    <property type="entry name" value="ADH-like_C"/>
</dbReference>
<proteinExistence type="inferred from homology"/>
<dbReference type="InterPro" id="IPR020843">
    <property type="entry name" value="ER"/>
</dbReference>
<keyword evidence="8" id="KW-1185">Reference proteome</keyword>
<dbReference type="SUPFAM" id="SSF50129">
    <property type="entry name" value="GroES-like"/>
    <property type="match status" value="1"/>
</dbReference>
<dbReference type="EMBL" id="MVHF01000004">
    <property type="protein sequence ID" value="ORA38163.1"/>
    <property type="molecule type" value="Genomic_DNA"/>
</dbReference>
<evidence type="ECO:0000256" key="2">
    <source>
        <dbReference type="ARBA" id="ARBA00022723"/>
    </source>
</evidence>
<dbReference type="GO" id="GO:0016491">
    <property type="term" value="F:oxidoreductase activity"/>
    <property type="evidence" value="ECO:0007669"/>
    <property type="project" value="UniProtKB-KW"/>
</dbReference>
<keyword evidence="2 5" id="KW-0479">Metal-binding</keyword>
<dbReference type="SUPFAM" id="SSF51735">
    <property type="entry name" value="NAD(P)-binding Rossmann-fold domains"/>
    <property type="match status" value="1"/>
</dbReference>
<name>A0A1X0B7A5_9MYCO</name>
<comment type="caution">
    <text evidence="7">The sequence shown here is derived from an EMBL/GenBank/DDBJ whole genome shotgun (WGS) entry which is preliminary data.</text>
</comment>
<dbReference type="InterPro" id="IPR011032">
    <property type="entry name" value="GroES-like_sf"/>
</dbReference>
<dbReference type="PANTHER" id="PTHR43401">
    <property type="entry name" value="L-THREONINE 3-DEHYDROGENASE"/>
    <property type="match status" value="1"/>
</dbReference>
<dbReference type="Gene3D" id="3.40.50.720">
    <property type="entry name" value="NAD(P)-binding Rossmann-like Domain"/>
    <property type="match status" value="1"/>
</dbReference>
<organism evidence="7 8">
    <name type="scientific">Mycobacterium aquaticum</name>
    <dbReference type="NCBI Taxonomy" id="1927124"/>
    <lineage>
        <taxon>Bacteria</taxon>
        <taxon>Bacillati</taxon>
        <taxon>Actinomycetota</taxon>
        <taxon>Actinomycetes</taxon>
        <taxon>Mycobacteriales</taxon>
        <taxon>Mycobacteriaceae</taxon>
        <taxon>Mycobacterium</taxon>
    </lineage>
</organism>
<dbReference type="RefSeq" id="WP_083161697.1">
    <property type="nucleotide sequence ID" value="NZ_MVHF01000004.1"/>
</dbReference>
<evidence type="ECO:0000256" key="4">
    <source>
        <dbReference type="ARBA" id="ARBA00023002"/>
    </source>
</evidence>
<dbReference type="AlphaFoldDB" id="A0A1X0B7A5"/>
<dbReference type="PROSITE" id="PS00059">
    <property type="entry name" value="ADH_ZINC"/>
    <property type="match status" value="1"/>
</dbReference>
<comment type="cofactor">
    <cofactor evidence="1 5">
        <name>Zn(2+)</name>
        <dbReference type="ChEBI" id="CHEBI:29105"/>
    </cofactor>
</comment>